<dbReference type="Proteomes" id="UP000193642">
    <property type="component" value="Unassembled WGS sequence"/>
</dbReference>
<dbReference type="STRING" id="329046.A0A1Y2CWT3"/>
<feature type="repeat" description="ANK" evidence="3">
    <location>
        <begin position="68"/>
        <end position="100"/>
    </location>
</feature>
<dbReference type="SUPFAM" id="SSF48403">
    <property type="entry name" value="Ankyrin repeat"/>
    <property type="match status" value="1"/>
</dbReference>
<keyword evidence="5" id="KW-1185">Reference proteome</keyword>
<evidence type="ECO:0000256" key="3">
    <source>
        <dbReference type="PROSITE-ProRule" id="PRU00023"/>
    </source>
</evidence>
<dbReference type="PROSITE" id="PS50088">
    <property type="entry name" value="ANK_REPEAT"/>
    <property type="match status" value="2"/>
</dbReference>
<dbReference type="OrthoDB" id="5596409at2759"/>
<dbReference type="AlphaFoldDB" id="A0A1Y2CWT3"/>
<dbReference type="PROSITE" id="PS50297">
    <property type="entry name" value="ANK_REP_REGION"/>
    <property type="match status" value="2"/>
</dbReference>
<evidence type="ECO:0000313" key="5">
    <source>
        <dbReference type="Proteomes" id="UP000193642"/>
    </source>
</evidence>
<proteinExistence type="predicted"/>
<evidence type="ECO:0000256" key="1">
    <source>
        <dbReference type="ARBA" id="ARBA00022737"/>
    </source>
</evidence>
<evidence type="ECO:0000256" key="2">
    <source>
        <dbReference type="ARBA" id="ARBA00023043"/>
    </source>
</evidence>
<dbReference type="Pfam" id="PF12796">
    <property type="entry name" value="Ank_2"/>
    <property type="match status" value="1"/>
</dbReference>
<organism evidence="4 5">
    <name type="scientific">Rhizoclosmatium globosum</name>
    <dbReference type="NCBI Taxonomy" id="329046"/>
    <lineage>
        <taxon>Eukaryota</taxon>
        <taxon>Fungi</taxon>
        <taxon>Fungi incertae sedis</taxon>
        <taxon>Chytridiomycota</taxon>
        <taxon>Chytridiomycota incertae sedis</taxon>
        <taxon>Chytridiomycetes</taxon>
        <taxon>Chytridiales</taxon>
        <taxon>Chytriomycetaceae</taxon>
        <taxon>Rhizoclosmatium</taxon>
    </lineage>
</organism>
<accession>A0A1Y2CWT3</accession>
<reference evidence="4 5" key="1">
    <citation type="submission" date="2016-07" db="EMBL/GenBank/DDBJ databases">
        <title>Pervasive Adenine N6-methylation of Active Genes in Fungi.</title>
        <authorList>
            <consortium name="DOE Joint Genome Institute"/>
            <person name="Mondo S.J."/>
            <person name="Dannebaum R.O."/>
            <person name="Kuo R.C."/>
            <person name="Labutti K."/>
            <person name="Haridas S."/>
            <person name="Kuo A."/>
            <person name="Salamov A."/>
            <person name="Ahrendt S.R."/>
            <person name="Lipzen A."/>
            <person name="Sullivan W."/>
            <person name="Andreopoulos W.B."/>
            <person name="Clum A."/>
            <person name="Lindquist E."/>
            <person name="Daum C."/>
            <person name="Ramamoorthy G.K."/>
            <person name="Gryganskyi A."/>
            <person name="Culley D."/>
            <person name="Magnuson J.K."/>
            <person name="James T.Y."/>
            <person name="O'Malley M.A."/>
            <person name="Stajich J.E."/>
            <person name="Spatafora J.W."/>
            <person name="Visel A."/>
            <person name="Grigoriev I.V."/>
        </authorList>
    </citation>
    <scope>NUCLEOTIDE SEQUENCE [LARGE SCALE GENOMIC DNA]</scope>
    <source>
        <strain evidence="4 5">JEL800</strain>
    </source>
</reference>
<dbReference type="EMBL" id="MCGO01000005">
    <property type="protein sequence ID" value="ORY51346.1"/>
    <property type="molecule type" value="Genomic_DNA"/>
</dbReference>
<comment type="caution">
    <text evidence="4">The sequence shown here is derived from an EMBL/GenBank/DDBJ whole genome shotgun (WGS) entry which is preliminary data.</text>
</comment>
<feature type="repeat" description="ANK" evidence="3">
    <location>
        <begin position="102"/>
        <end position="134"/>
    </location>
</feature>
<evidence type="ECO:0000313" key="4">
    <source>
        <dbReference type="EMBL" id="ORY51346.1"/>
    </source>
</evidence>
<dbReference type="Gene3D" id="1.25.40.20">
    <property type="entry name" value="Ankyrin repeat-containing domain"/>
    <property type="match status" value="1"/>
</dbReference>
<dbReference type="PRINTS" id="PR01415">
    <property type="entry name" value="ANKYRIN"/>
</dbReference>
<dbReference type="PANTHER" id="PTHR24171:SF9">
    <property type="entry name" value="ANKYRIN REPEAT DOMAIN-CONTAINING PROTEIN 39"/>
    <property type="match status" value="1"/>
</dbReference>
<name>A0A1Y2CWT3_9FUNG</name>
<dbReference type="InterPro" id="IPR002110">
    <property type="entry name" value="Ankyrin_rpt"/>
</dbReference>
<sequence>MDSVTSGHSHSHSRNCKCADHAPVNPSVTQTLAELDFERSLHNAALVGNLAKLNKLATRENVNSYDQSGYTALHYAARNGHVECVKALIALGTDVDLRTVGLGTTALMRAVLGRSTGVVEVLLLAGADVGIKDGDRRDCFTILNGMTGDKVQEMKALIEGRRRI</sequence>
<keyword evidence="2 3" id="KW-0040">ANK repeat</keyword>
<keyword evidence="1" id="KW-0677">Repeat</keyword>
<protein>
    <submittedName>
        <fullName evidence="4">Ankyrin</fullName>
    </submittedName>
</protein>
<dbReference type="InterPro" id="IPR036770">
    <property type="entry name" value="Ankyrin_rpt-contain_sf"/>
</dbReference>
<dbReference type="SMART" id="SM00248">
    <property type="entry name" value="ANK"/>
    <property type="match status" value="2"/>
</dbReference>
<dbReference type="PANTHER" id="PTHR24171">
    <property type="entry name" value="ANKYRIN REPEAT DOMAIN-CONTAINING PROTEIN 39-RELATED"/>
    <property type="match status" value="1"/>
</dbReference>
<gene>
    <name evidence="4" type="ORF">BCR33DRAFT_712428</name>
</gene>